<dbReference type="OrthoDB" id="448427at2759"/>
<accession>A0A087SAV3</accession>
<keyword evidence="5 12" id="KW-0812">Transmembrane</keyword>
<reference evidence="16" key="4">
    <citation type="submission" date="2018-10" db="EMBL/GenBank/DDBJ databases">
        <authorList>
            <person name="Hovde B."/>
            <person name="Zhang X."/>
        </authorList>
    </citation>
    <scope>NUCLEOTIDE SEQUENCE [LARGE SCALE GENOMIC DNA]</scope>
    <source>
        <strain evidence="16">UTEX 25</strain>
    </source>
</reference>
<dbReference type="FunFam" id="1.50.40.10:FF:000019">
    <property type="entry name" value="Mitochondrial uncoupling protein 1"/>
    <property type="match status" value="1"/>
</dbReference>
<keyword evidence="7" id="KW-0999">Mitochondrion inner membrane</keyword>
<keyword evidence="4 13" id="KW-0813">Transport</keyword>
<dbReference type="InterPro" id="IPR018108">
    <property type="entry name" value="MCP_transmembrane"/>
</dbReference>
<evidence type="ECO:0000256" key="3">
    <source>
        <dbReference type="ARBA" id="ARBA00006375"/>
    </source>
</evidence>
<reference evidence="14" key="2">
    <citation type="submission" date="2015-08" db="EMBL/GenBank/DDBJ databases">
        <authorList>
            <person name="Babu N.S."/>
            <person name="Beckwith C.J."/>
            <person name="Beseler K.G."/>
            <person name="Brison A."/>
            <person name="Carone J.V."/>
            <person name="Caskin T.P."/>
            <person name="Diamond M."/>
            <person name="Durham M.E."/>
            <person name="Foxe J.M."/>
            <person name="Go M."/>
            <person name="Henderson B.A."/>
            <person name="Jones I.B."/>
            <person name="McGettigan J.A."/>
            <person name="Micheletti S.J."/>
            <person name="Nasrallah M.E."/>
            <person name="Ortiz D."/>
            <person name="Piller C.R."/>
            <person name="Privatt S.R."/>
            <person name="Schneider S.L."/>
            <person name="Sharp S."/>
            <person name="Smith T.C."/>
            <person name="Stanton J.D."/>
            <person name="Ullery H.E."/>
            <person name="Wilson R.J."/>
            <person name="Serrano M.G."/>
            <person name="Buck G."/>
            <person name="Lee V."/>
            <person name="Wang Y."/>
            <person name="Carvalho R."/>
            <person name="Voegtly L."/>
            <person name="Shi R."/>
            <person name="Duckworth R."/>
            <person name="Johnson A."/>
            <person name="Loviza R."/>
            <person name="Walstead R."/>
            <person name="Shah Z."/>
            <person name="Kiflezghi M."/>
            <person name="Wade K."/>
            <person name="Ball S.L."/>
            <person name="Bradley K.W."/>
            <person name="Asai D.J."/>
            <person name="Bowman C.A."/>
            <person name="Russell D.A."/>
            <person name="Pope W.H."/>
            <person name="Jacobs-Sera D."/>
            <person name="Hendrix R.W."/>
            <person name="Hatfull G.F."/>
        </authorList>
    </citation>
    <scope>NUCLEOTIDE SEQUENCE</scope>
</reference>
<feature type="repeat" description="Solcar" evidence="12">
    <location>
        <begin position="107"/>
        <end position="198"/>
    </location>
</feature>
<dbReference type="EMBL" id="GDKF01005593">
    <property type="protein sequence ID" value="JAT73029.1"/>
    <property type="molecule type" value="Transcribed_RNA"/>
</dbReference>
<dbReference type="GO" id="GO:0022857">
    <property type="term" value="F:transmembrane transporter activity"/>
    <property type="evidence" value="ECO:0007669"/>
    <property type="project" value="UniProtKB-ARBA"/>
</dbReference>
<comment type="similarity">
    <text evidence="3 13">Belongs to the mitochondrial carrier (TC 2.A.29) family.</text>
</comment>
<dbReference type="PROSITE" id="PS50920">
    <property type="entry name" value="SOLCAR"/>
    <property type="match status" value="3"/>
</dbReference>
<feature type="repeat" description="Solcar" evidence="12">
    <location>
        <begin position="207"/>
        <end position="292"/>
    </location>
</feature>
<dbReference type="RefSeq" id="XP_011395723.1">
    <property type="nucleotide sequence ID" value="XM_011397421.1"/>
</dbReference>
<keyword evidence="10" id="KW-0496">Mitochondrion</keyword>
<reference evidence="16" key="5">
    <citation type="submission" date="2018-11" db="EMBL/GenBank/DDBJ databases">
        <title>Characterization of plant carbon substrate utilization by Auxenochlorella protothecoides.</title>
        <authorList>
            <person name="Vogler B.W."/>
            <person name="Starkenburg S.R."/>
            <person name="Sudasinghe N."/>
            <person name="Schambach J.Y."/>
            <person name="Rollin J.A."/>
            <person name="Pattathil S."/>
            <person name="Barry A.N."/>
        </authorList>
    </citation>
    <scope>NUCLEOTIDE SEQUENCE [LARGE SCALE GENOMIC DNA]</scope>
    <source>
        <strain evidence="16">UTEX 25</strain>
    </source>
</reference>
<evidence type="ECO:0000313" key="15">
    <source>
        <dbReference type="EMBL" id="KFM22857.1"/>
    </source>
</evidence>
<dbReference type="Gene3D" id="1.50.40.10">
    <property type="entry name" value="Mitochondrial carrier domain"/>
    <property type="match status" value="1"/>
</dbReference>
<gene>
    <name evidence="16" type="ORF">APUTEX25_001359</name>
    <name evidence="15" type="ORF">F751_5566</name>
    <name evidence="14" type="ORF">g.35686</name>
</gene>
<keyword evidence="8" id="KW-1133">Transmembrane helix</keyword>
<evidence type="ECO:0000256" key="4">
    <source>
        <dbReference type="ARBA" id="ARBA00022448"/>
    </source>
</evidence>
<feature type="repeat" description="Solcar" evidence="12">
    <location>
        <begin position="9"/>
        <end position="97"/>
    </location>
</feature>
<keyword evidence="17" id="KW-1185">Reference proteome</keyword>
<reference evidence="15 17" key="1">
    <citation type="journal article" date="2014" name="BMC Genomics">
        <title>Oil accumulation mechanisms of the oleaginous microalga Chlorella protothecoides revealed through its genome, transcriptomes, and proteomes.</title>
        <authorList>
            <person name="Gao C."/>
            <person name="Wang Y."/>
            <person name="Shen Y."/>
            <person name="Yan D."/>
            <person name="He X."/>
            <person name="Dai J."/>
            <person name="Wu Q."/>
        </authorList>
    </citation>
    <scope>NUCLEOTIDE SEQUENCE [LARGE SCALE GENOMIC DNA]</scope>
    <source>
        <strain evidence="15 17">0710</strain>
    </source>
</reference>
<evidence type="ECO:0000256" key="12">
    <source>
        <dbReference type="PROSITE-ProRule" id="PRU00282"/>
    </source>
</evidence>
<evidence type="ECO:0000313" key="17">
    <source>
        <dbReference type="Proteomes" id="UP000028924"/>
    </source>
</evidence>
<dbReference type="InterPro" id="IPR050391">
    <property type="entry name" value="Mito_Metabolite_Transporter"/>
</dbReference>
<protein>
    <submittedName>
        <fullName evidence="15">Mitochondrial uncoupling protein 3</fullName>
    </submittedName>
</protein>
<dbReference type="PRINTS" id="PR00784">
    <property type="entry name" value="MTUNCOUPLING"/>
</dbReference>
<evidence type="ECO:0000256" key="10">
    <source>
        <dbReference type="ARBA" id="ARBA00023128"/>
    </source>
</evidence>
<evidence type="ECO:0000256" key="8">
    <source>
        <dbReference type="ARBA" id="ARBA00022989"/>
    </source>
</evidence>
<dbReference type="KEGG" id="apro:F751_5566"/>
<evidence type="ECO:0000256" key="11">
    <source>
        <dbReference type="ARBA" id="ARBA00023136"/>
    </source>
</evidence>
<name>A0A087SAV3_AUXPR</name>
<dbReference type="GO" id="GO:0005743">
    <property type="term" value="C:mitochondrial inner membrane"/>
    <property type="evidence" value="ECO:0007669"/>
    <property type="project" value="UniProtKB-SubCell"/>
</dbReference>
<dbReference type="EMBL" id="QOKY01000142">
    <property type="protein sequence ID" value="RMZ56512.1"/>
    <property type="molecule type" value="Genomic_DNA"/>
</dbReference>
<evidence type="ECO:0000256" key="9">
    <source>
        <dbReference type="ARBA" id="ARBA00023016"/>
    </source>
</evidence>
<evidence type="ECO:0000256" key="1">
    <source>
        <dbReference type="ARBA" id="ARBA00004141"/>
    </source>
</evidence>
<evidence type="ECO:0000313" key="16">
    <source>
        <dbReference type="EMBL" id="RMZ56512.1"/>
    </source>
</evidence>
<dbReference type="InterPro" id="IPR002067">
    <property type="entry name" value="MCP"/>
</dbReference>
<evidence type="ECO:0000313" key="14">
    <source>
        <dbReference type="EMBL" id="JAT73029.1"/>
    </source>
</evidence>
<dbReference type="EMBL" id="KL662082">
    <property type="protein sequence ID" value="KFM22857.1"/>
    <property type="molecule type" value="Genomic_DNA"/>
</dbReference>
<dbReference type="eggNOG" id="KOG0753">
    <property type="taxonomic scope" value="Eukaryota"/>
</dbReference>
<proteinExistence type="inferred from homology"/>
<sequence length="294" mass="31121">MSPPSNSNLPLHKTFFASAVAACTAEIISIPLDTAKVTLQLQPKSATPHYKGLIGTTLTLAREQGVKSLYKGLGPGLQRQVLFGGLRIGMYDPVKSLFVGKDHVGEVGLLTKIAAGMTTGALGIAVANPTDLVKVRMQAEKKLAPGQKPRYPGAFAAYGIIARTEGVRALWTGLGPNMARNAIVNAAELASYDQIKEKLLASGLFKDNVYCHIASGLGAGFFAVCVGSPVDVVKSRMMGAAPGMYSGVLDTFVKTFKTDGPLAFYNGFGPNFARLGTWNVVMFLTLEQVKLLLA</sequence>
<evidence type="ECO:0000256" key="2">
    <source>
        <dbReference type="ARBA" id="ARBA00004273"/>
    </source>
</evidence>
<evidence type="ECO:0000256" key="5">
    <source>
        <dbReference type="ARBA" id="ARBA00022692"/>
    </source>
</evidence>
<dbReference type="Proteomes" id="UP000279271">
    <property type="component" value="Unassembled WGS sequence"/>
</dbReference>
<keyword evidence="9" id="KW-0346">Stress response</keyword>
<organism evidence="15 17">
    <name type="scientific">Auxenochlorella protothecoides</name>
    <name type="common">Green microalga</name>
    <name type="synonym">Chlorella protothecoides</name>
    <dbReference type="NCBI Taxonomy" id="3075"/>
    <lineage>
        <taxon>Eukaryota</taxon>
        <taxon>Viridiplantae</taxon>
        <taxon>Chlorophyta</taxon>
        <taxon>core chlorophytes</taxon>
        <taxon>Trebouxiophyceae</taxon>
        <taxon>Chlorellales</taxon>
        <taxon>Chlorellaceae</taxon>
        <taxon>Auxenochlorella</taxon>
    </lineage>
</organism>
<evidence type="ECO:0000313" key="18">
    <source>
        <dbReference type="Proteomes" id="UP000279271"/>
    </source>
</evidence>
<evidence type="ECO:0000256" key="7">
    <source>
        <dbReference type="ARBA" id="ARBA00022792"/>
    </source>
</evidence>
<keyword evidence="11 12" id="KW-0472">Membrane</keyword>
<dbReference type="GeneID" id="23616957"/>
<dbReference type="InterPro" id="IPR023395">
    <property type="entry name" value="MCP_dom_sf"/>
</dbReference>
<dbReference type="PANTHER" id="PTHR45618">
    <property type="entry name" value="MITOCHONDRIAL DICARBOXYLATE CARRIER-RELATED"/>
    <property type="match status" value="1"/>
</dbReference>
<evidence type="ECO:0000256" key="13">
    <source>
        <dbReference type="RuleBase" id="RU000488"/>
    </source>
</evidence>
<dbReference type="Proteomes" id="UP000028924">
    <property type="component" value="Unassembled WGS sequence"/>
</dbReference>
<comment type="subcellular location">
    <subcellularLocation>
        <location evidence="1">Membrane</location>
        <topology evidence="1">Multi-pass membrane protein</topology>
    </subcellularLocation>
    <subcellularLocation>
        <location evidence="2">Mitochondrion inner membrane</location>
    </subcellularLocation>
</comment>
<reference evidence="18" key="3">
    <citation type="journal article" date="2018" name="Algal Res.">
        <title>Characterization of plant carbon substrate utilization by Auxenochlorella protothecoides.</title>
        <authorList>
            <person name="Vogler B.W."/>
            <person name="Starkenburg S.R."/>
            <person name="Sudasinghe N."/>
            <person name="Schambach J.Y."/>
            <person name="Rollin J.A."/>
            <person name="Pattathil S."/>
            <person name="Barry A.N."/>
        </authorList>
    </citation>
    <scope>NUCLEOTIDE SEQUENCE [LARGE SCALE GENOMIC DNA]</scope>
    <source>
        <strain evidence="18">UTEX 25</strain>
    </source>
</reference>
<dbReference type="Pfam" id="PF00153">
    <property type="entry name" value="Mito_carr"/>
    <property type="match status" value="3"/>
</dbReference>
<evidence type="ECO:0000256" key="6">
    <source>
        <dbReference type="ARBA" id="ARBA00022737"/>
    </source>
</evidence>
<dbReference type="SUPFAM" id="SSF103506">
    <property type="entry name" value="Mitochondrial carrier"/>
    <property type="match status" value="1"/>
</dbReference>
<dbReference type="AlphaFoldDB" id="A0A087SAV3"/>
<keyword evidence="6" id="KW-0677">Repeat</keyword>